<keyword evidence="3" id="KW-1185">Reference proteome</keyword>
<sequence length="266" mass="30215">MGRITGPVFEKCMHEGSDVSGDDEIQGPDGVLRSELQPEPMPSSTGDDHDDAGRHDHRYEPRITKEGYCGKCQMLINRFAGELGAIDVGTPSIVVDKEFWEELGFLPTDEATRINMVSINWHLKAEFREAGPAHRGDTFIVHRILQVQLIKACVKRLLLRKAIQEKQQVESPWTALRKTLGLPPVLRQLLELLLSSLGQGRFNQFNDCDFDWILCKAFDNLKERIWCMLNKTDAEILAILQVDLDRQIQRAENGILAWERRANLAA</sequence>
<evidence type="ECO:0000313" key="2">
    <source>
        <dbReference type="EMBL" id="KAK7755349.1"/>
    </source>
</evidence>
<evidence type="ECO:0000313" key="3">
    <source>
        <dbReference type="Proteomes" id="UP001320420"/>
    </source>
</evidence>
<organism evidence="2 3">
    <name type="scientific">Diatrype stigma</name>
    <dbReference type="NCBI Taxonomy" id="117547"/>
    <lineage>
        <taxon>Eukaryota</taxon>
        <taxon>Fungi</taxon>
        <taxon>Dikarya</taxon>
        <taxon>Ascomycota</taxon>
        <taxon>Pezizomycotina</taxon>
        <taxon>Sordariomycetes</taxon>
        <taxon>Xylariomycetidae</taxon>
        <taxon>Xylariales</taxon>
        <taxon>Diatrypaceae</taxon>
        <taxon>Diatrype</taxon>
    </lineage>
</organism>
<name>A0AAN9UTR1_9PEZI</name>
<feature type="region of interest" description="Disordered" evidence="1">
    <location>
        <begin position="1"/>
        <end position="56"/>
    </location>
</feature>
<evidence type="ECO:0000256" key="1">
    <source>
        <dbReference type="SAM" id="MobiDB-lite"/>
    </source>
</evidence>
<gene>
    <name evidence="2" type="ORF">SLS62_002575</name>
</gene>
<reference evidence="2 3" key="1">
    <citation type="submission" date="2024-02" db="EMBL/GenBank/DDBJ databases">
        <title>De novo assembly and annotation of 12 fungi associated with fruit tree decline syndrome in Ontario, Canada.</title>
        <authorList>
            <person name="Sulman M."/>
            <person name="Ellouze W."/>
            <person name="Ilyukhin E."/>
        </authorList>
    </citation>
    <scope>NUCLEOTIDE SEQUENCE [LARGE SCALE GENOMIC DNA]</scope>
    <source>
        <strain evidence="2 3">M11/M66-122</strain>
    </source>
</reference>
<accession>A0AAN9UTR1</accession>
<proteinExistence type="predicted"/>
<dbReference type="EMBL" id="JAKJXP020000013">
    <property type="protein sequence ID" value="KAK7755349.1"/>
    <property type="molecule type" value="Genomic_DNA"/>
</dbReference>
<comment type="caution">
    <text evidence="2">The sequence shown here is derived from an EMBL/GenBank/DDBJ whole genome shotgun (WGS) entry which is preliminary data.</text>
</comment>
<dbReference type="AlphaFoldDB" id="A0AAN9UTR1"/>
<protein>
    <submittedName>
        <fullName evidence="2">Uncharacterized protein</fullName>
    </submittedName>
</protein>
<dbReference type="Proteomes" id="UP001320420">
    <property type="component" value="Unassembled WGS sequence"/>
</dbReference>